<dbReference type="Pfam" id="PF00483">
    <property type="entry name" value="NTP_transferase"/>
    <property type="match status" value="1"/>
</dbReference>
<proteinExistence type="predicted"/>
<feature type="domain" description="Nucleotidyl transferase" evidence="2">
    <location>
        <begin position="2"/>
        <end position="216"/>
    </location>
</feature>
<dbReference type="InterPro" id="IPR005835">
    <property type="entry name" value="NTP_transferase_dom"/>
</dbReference>
<reference evidence="3" key="2">
    <citation type="submission" date="2025-08" db="UniProtKB">
        <authorList>
            <consortium name="Ensembl"/>
        </authorList>
    </citation>
    <scope>IDENTIFICATION</scope>
</reference>
<dbReference type="GeneTree" id="ENSGT00390000007295"/>
<sequence length="278" mass="30860">MKAVILAAGYGTRLQRDIDSDRSGHFQHLAGVAKPLLPVGRCALISHWASVLTRTGCVDGIFVVTNALHHEAFQTWAQEFPNVRVLSDGTRANEDRLGALACLQLTIGHFSLDDHLIVIGGDTLFKEDFSLLKFMGRFSELQAECGDSSLVLTYRCKDEETSKYGILEVDHDLRATCMLEKPRPSETQSRKACPCFYLLSRTCLPLLPEFLHEKKFSNLAILEPNCMARLGRTADASNPNSFAAILSRSFSPKPRGKDRSIFSHTGRPFKKLTTSSSK</sequence>
<dbReference type="PANTHER" id="PTHR42883:SF2">
    <property type="entry name" value="THYMIDYLYLTRANSFERASE"/>
    <property type="match status" value="1"/>
</dbReference>
<evidence type="ECO:0000313" key="3">
    <source>
        <dbReference type="Ensembl" id="ENSDCDP00010056585.1"/>
    </source>
</evidence>
<evidence type="ECO:0000313" key="4">
    <source>
        <dbReference type="Proteomes" id="UP000694580"/>
    </source>
</evidence>
<dbReference type="Proteomes" id="UP000694580">
    <property type="component" value="Chromosome 9"/>
</dbReference>
<dbReference type="Ensembl" id="ENSDCDT00010067233.1">
    <property type="protein sequence ID" value="ENSDCDP00010056585.1"/>
    <property type="gene ID" value="ENSDCDG00010032223.1"/>
</dbReference>
<dbReference type="InterPro" id="IPR029044">
    <property type="entry name" value="Nucleotide-diphossugar_trans"/>
</dbReference>
<name>A0AAY4EG12_9TELE</name>
<gene>
    <name evidence="3" type="primary">zgc:136439</name>
</gene>
<evidence type="ECO:0000256" key="1">
    <source>
        <dbReference type="SAM" id="MobiDB-lite"/>
    </source>
</evidence>
<reference evidence="3" key="3">
    <citation type="submission" date="2025-09" db="UniProtKB">
        <authorList>
            <consortium name="Ensembl"/>
        </authorList>
    </citation>
    <scope>IDENTIFICATION</scope>
</reference>
<dbReference type="Gene3D" id="3.90.550.10">
    <property type="entry name" value="Spore Coat Polysaccharide Biosynthesis Protein SpsA, Chain A"/>
    <property type="match status" value="1"/>
</dbReference>
<evidence type="ECO:0000259" key="2">
    <source>
        <dbReference type="Pfam" id="PF00483"/>
    </source>
</evidence>
<feature type="region of interest" description="Disordered" evidence="1">
    <location>
        <begin position="249"/>
        <end position="278"/>
    </location>
</feature>
<protein>
    <recommendedName>
        <fullName evidence="2">Nucleotidyl transferase domain-containing protein</fullName>
    </recommendedName>
</protein>
<keyword evidence="4" id="KW-1185">Reference proteome</keyword>
<dbReference type="SUPFAM" id="SSF53448">
    <property type="entry name" value="Nucleotide-diphospho-sugar transferases"/>
    <property type="match status" value="1"/>
</dbReference>
<reference evidence="3 4" key="1">
    <citation type="submission" date="2020-06" db="EMBL/GenBank/DDBJ databases">
        <authorList>
            <consortium name="Wellcome Sanger Institute Data Sharing"/>
        </authorList>
    </citation>
    <scope>NUCLEOTIDE SEQUENCE [LARGE SCALE GENOMIC DNA]</scope>
</reference>
<dbReference type="PANTHER" id="PTHR42883">
    <property type="entry name" value="GLUCOSE-1-PHOSPHATE THYMIDYLTRANSFERASE"/>
    <property type="match status" value="1"/>
</dbReference>
<accession>A0AAY4EG12</accession>
<organism evidence="3 4">
    <name type="scientific">Denticeps clupeoides</name>
    <name type="common">denticle herring</name>
    <dbReference type="NCBI Taxonomy" id="299321"/>
    <lineage>
        <taxon>Eukaryota</taxon>
        <taxon>Metazoa</taxon>
        <taxon>Chordata</taxon>
        <taxon>Craniata</taxon>
        <taxon>Vertebrata</taxon>
        <taxon>Euteleostomi</taxon>
        <taxon>Actinopterygii</taxon>
        <taxon>Neopterygii</taxon>
        <taxon>Teleostei</taxon>
        <taxon>Clupei</taxon>
        <taxon>Clupeiformes</taxon>
        <taxon>Denticipitoidei</taxon>
        <taxon>Denticipitidae</taxon>
        <taxon>Denticeps</taxon>
    </lineage>
</organism>
<dbReference type="AlphaFoldDB" id="A0AAY4EG12"/>